<dbReference type="Proteomes" id="UP001194746">
    <property type="component" value="Unassembled WGS sequence"/>
</dbReference>
<evidence type="ECO:0000256" key="4">
    <source>
        <dbReference type="ARBA" id="ARBA00022723"/>
    </source>
</evidence>
<dbReference type="SUPFAM" id="SSF48264">
    <property type="entry name" value="Cytochrome P450"/>
    <property type="match status" value="1"/>
</dbReference>
<reference evidence="15" key="2">
    <citation type="submission" date="2020-02" db="EMBL/GenBank/DDBJ databases">
        <authorList>
            <person name="Gilchrist C.L.M."/>
            <person name="Chooi Y.-H."/>
        </authorList>
    </citation>
    <scope>NUCLEOTIDE SEQUENCE</scope>
    <source>
        <strain evidence="15">MST-FP2251</strain>
    </source>
</reference>
<feature type="binding site" description="axial binding residue" evidence="11">
    <location>
        <position position="455"/>
    </location>
    <ligand>
        <name>heme</name>
        <dbReference type="ChEBI" id="CHEBI:30413"/>
    </ligand>
    <ligandPart>
        <name>Fe</name>
        <dbReference type="ChEBI" id="CHEBI:18248"/>
    </ligandPart>
</feature>
<keyword evidence="13" id="KW-0812">Transmembrane</keyword>
<name>A0AAD4CRI4_ASPNN</name>
<keyword evidence="7" id="KW-0805">Transcription regulation</keyword>
<dbReference type="InterPro" id="IPR001128">
    <property type="entry name" value="Cyt_P450"/>
</dbReference>
<dbReference type="GO" id="GO:0006351">
    <property type="term" value="P:DNA-templated transcription"/>
    <property type="evidence" value="ECO:0007669"/>
    <property type="project" value="InterPro"/>
</dbReference>
<keyword evidence="13" id="KW-1133">Transmembrane helix</keyword>
<evidence type="ECO:0000256" key="11">
    <source>
        <dbReference type="PIRSR" id="PIRSR602401-1"/>
    </source>
</evidence>
<dbReference type="EMBL" id="VCAU01000021">
    <property type="protein sequence ID" value="KAF9891098.1"/>
    <property type="molecule type" value="Genomic_DNA"/>
</dbReference>
<evidence type="ECO:0000256" key="6">
    <source>
        <dbReference type="ARBA" id="ARBA00023004"/>
    </source>
</evidence>
<keyword evidence="5" id="KW-0560">Oxidoreductase</keyword>
<dbReference type="GO" id="GO:0008270">
    <property type="term" value="F:zinc ion binding"/>
    <property type="evidence" value="ECO:0007669"/>
    <property type="project" value="InterPro"/>
</dbReference>
<evidence type="ECO:0000256" key="13">
    <source>
        <dbReference type="SAM" id="Phobius"/>
    </source>
</evidence>
<proteinExistence type="inferred from homology"/>
<evidence type="ECO:0000256" key="3">
    <source>
        <dbReference type="ARBA" id="ARBA00022617"/>
    </source>
</evidence>
<dbReference type="GO" id="GO:0005506">
    <property type="term" value="F:iron ion binding"/>
    <property type="evidence" value="ECO:0007669"/>
    <property type="project" value="InterPro"/>
</dbReference>
<dbReference type="Gene3D" id="1.10.630.10">
    <property type="entry name" value="Cytochrome P450"/>
    <property type="match status" value="1"/>
</dbReference>
<keyword evidence="4 11" id="KW-0479">Metal-binding</keyword>
<dbReference type="InterPro" id="IPR002401">
    <property type="entry name" value="Cyt_P450_E_grp-I"/>
</dbReference>
<keyword evidence="9" id="KW-0804">Transcription</keyword>
<protein>
    <recommendedName>
        <fullName evidence="14">Xylanolytic transcriptional activator regulatory domain-containing protein</fullName>
    </recommendedName>
</protein>
<evidence type="ECO:0000256" key="7">
    <source>
        <dbReference type="ARBA" id="ARBA00023015"/>
    </source>
</evidence>
<evidence type="ECO:0000313" key="15">
    <source>
        <dbReference type="EMBL" id="KAF9891098.1"/>
    </source>
</evidence>
<reference evidence="15" key="1">
    <citation type="journal article" date="2019" name="Beilstein J. Org. Chem.">
        <title>Nanangenines: drimane sesquiterpenoids as the dominant metabolite cohort of a novel Australian fungus, Aspergillus nanangensis.</title>
        <authorList>
            <person name="Lacey H.J."/>
            <person name="Gilchrist C.L.M."/>
            <person name="Crombie A."/>
            <person name="Kalaitzis J.A."/>
            <person name="Vuong D."/>
            <person name="Rutledge P.J."/>
            <person name="Turner P."/>
            <person name="Pitt J.I."/>
            <person name="Lacey E."/>
            <person name="Chooi Y.H."/>
            <person name="Piggott A.M."/>
        </authorList>
    </citation>
    <scope>NUCLEOTIDE SEQUENCE</scope>
    <source>
        <strain evidence="15">MST-FP2251</strain>
    </source>
</reference>
<dbReference type="PANTHER" id="PTHR24305:SF210">
    <property type="entry name" value="CYTOCHROME P450 MONOOXYGENASE ASQL-RELATED"/>
    <property type="match status" value="1"/>
</dbReference>
<comment type="cofactor">
    <cofactor evidence="1 11">
        <name>heme</name>
        <dbReference type="ChEBI" id="CHEBI:30413"/>
    </cofactor>
</comment>
<gene>
    <name evidence="15" type="ORF">FE257_005034</name>
</gene>
<dbReference type="PRINTS" id="PR00385">
    <property type="entry name" value="P450"/>
</dbReference>
<comment type="caution">
    <text evidence="15">The sequence shown here is derived from an EMBL/GenBank/DDBJ whole genome shotgun (WGS) entry which is preliminary data.</text>
</comment>
<dbReference type="PROSITE" id="PS00086">
    <property type="entry name" value="CYTOCHROME_P450"/>
    <property type="match status" value="1"/>
</dbReference>
<evidence type="ECO:0000256" key="10">
    <source>
        <dbReference type="ARBA" id="ARBA00023242"/>
    </source>
</evidence>
<evidence type="ECO:0000256" key="5">
    <source>
        <dbReference type="ARBA" id="ARBA00023002"/>
    </source>
</evidence>
<feature type="region of interest" description="Disordered" evidence="12">
    <location>
        <begin position="504"/>
        <end position="530"/>
    </location>
</feature>
<dbReference type="GO" id="GO:0003677">
    <property type="term" value="F:DNA binding"/>
    <property type="evidence" value="ECO:0007669"/>
    <property type="project" value="InterPro"/>
</dbReference>
<comment type="similarity">
    <text evidence="2">Belongs to the cytochrome P450 family.</text>
</comment>
<keyword evidence="8" id="KW-0503">Monooxygenase</keyword>
<dbReference type="PANTHER" id="PTHR24305">
    <property type="entry name" value="CYTOCHROME P450"/>
    <property type="match status" value="1"/>
</dbReference>
<evidence type="ECO:0000256" key="12">
    <source>
        <dbReference type="SAM" id="MobiDB-lite"/>
    </source>
</evidence>
<evidence type="ECO:0000256" key="2">
    <source>
        <dbReference type="ARBA" id="ARBA00010617"/>
    </source>
</evidence>
<feature type="region of interest" description="Disordered" evidence="12">
    <location>
        <begin position="547"/>
        <end position="573"/>
    </location>
</feature>
<accession>A0AAD4CRI4</accession>
<dbReference type="Pfam" id="PF00067">
    <property type="entry name" value="p450"/>
    <property type="match status" value="1"/>
</dbReference>
<dbReference type="GO" id="GO:0004497">
    <property type="term" value="F:monooxygenase activity"/>
    <property type="evidence" value="ECO:0007669"/>
    <property type="project" value="UniProtKB-KW"/>
</dbReference>
<keyword evidence="13" id="KW-0472">Membrane</keyword>
<evidence type="ECO:0000256" key="8">
    <source>
        <dbReference type="ARBA" id="ARBA00023033"/>
    </source>
</evidence>
<organism evidence="15 16">
    <name type="scientific">Aspergillus nanangensis</name>
    <dbReference type="NCBI Taxonomy" id="2582783"/>
    <lineage>
        <taxon>Eukaryota</taxon>
        <taxon>Fungi</taxon>
        <taxon>Dikarya</taxon>
        <taxon>Ascomycota</taxon>
        <taxon>Pezizomycotina</taxon>
        <taxon>Eurotiomycetes</taxon>
        <taxon>Eurotiomycetidae</taxon>
        <taxon>Eurotiales</taxon>
        <taxon>Aspergillaceae</taxon>
        <taxon>Aspergillus</taxon>
        <taxon>Aspergillus subgen. Circumdati</taxon>
    </lineage>
</organism>
<evidence type="ECO:0000313" key="16">
    <source>
        <dbReference type="Proteomes" id="UP001194746"/>
    </source>
</evidence>
<sequence>MDSVDNFAPPRSVGERLMVAGGVLAIGLVLQIVCTVIYRYWFHPLAKYPGPFINAVSDLPGVVWTLRGRLPMETRKLHDKYGSVIRLSPNELSFNTLGGWRDIYGHRSGRKDLSKHSIHVGAVDPMPGVQTISMADHDNHARQRKALSHGFSKKALWEQEKIIQEFVTKLMGNIHRFAEKGEAFDIVKWFNFVTFDVIGDLSFGESFGCLERGDFHFWITLIFDAVKAGAIEQASRRFATAGSPTQKLLQKLAQGSLAKRRADHLTYSRTKVMRYDSRAKDSDRKDFIHYILKQSEHYDLSQGEVIVNAALFIVAGSETTASSLASLMNNLLRHPRVYAKLKEEIRSTFQSEDDITLEVAHELPYLSACLEENLRIFPPAPIGFLREIQKGGDVIDGHHIPGGTAVSVSSWCAHHNPENFKDPDLFVPERWLDDPKYKGDEKLATRPFSLGPRGCIGKDLSYVEMRLVVCRLLWNFEITNADSAIEWEAEDNMKHMKAYSTWQKPGLNVGPSKHGRPRSDSEEATGSRLDKIESTLETIASLLEQKTATPASHNSEISTTSPASTSGTKRSPIIPRMPNLFSFRGPDPWYYDCTEDFFINQLDCMPDMRHIHQMPAVDLSRPHLWRLQQSFVENVLKWLPLFDQGTTLKHLQAAQLSKYDQDSPSICLVYLINAIGSLTLDNRLYTEALEELPGFSYYLRAYHIMQNFPLFTKDLCILQCRTLTAMYFLYAMRPLESWRAICQVSQNCILHLKAGIVDREPPSYRDAFERIFWISYVIDNELEVCLELPPSGLKHYETKVPLPSSHYEEEGMYCLLAISSLRKLMVEVVKAVGMKGSAVATYAPVVVMELRNQIDNWYRHLPSSLRFPLDRSLLFDKRRAYLRCQYHALIVVVFWPFVPRSKEPPYNGRYYIDEESQRIIQGSKECLTACRDFLKGTDEILTQKTLGSHVIVRSYFTMTMVLLLTFTGADSSDPSVMEDRSLLEYAMDNLSHWKVVPFLRRPLAELERIAQLKGLSIPIPLGETSLLPPSCALSENSLGP</sequence>
<dbReference type="InterPro" id="IPR017972">
    <property type="entry name" value="Cyt_P450_CS"/>
</dbReference>
<dbReference type="AlphaFoldDB" id="A0AAD4CRI4"/>
<dbReference type="InterPro" id="IPR036396">
    <property type="entry name" value="Cyt_P450_sf"/>
</dbReference>
<evidence type="ECO:0000256" key="9">
    <source>
        <dbReference type="ARBA" id="ARBA00023163"/>
    </source>
</evidence>
<dbReference type="InterPro" id="IPR007219">
    <property type="entry name" value="XnlR_reg_dom"/>
</dbReference>
<keyword evidence="10" id="KW-0539">Nucleus</keyword>
<keyword evidence="16" id="KW-1185">Reference proteome</keyword>
<keyword evidence="3 11" id="KW-0349">Heme</keyword>
<dbReference type="InterPro" id="IPR050121">
    <property type="entry name" value="Cytochrome_P450_monoxygenase"/>
</dbReference>
<dbReference type="CDD" id="cd11058">
    <property type="entry name" value="CYP60B-like"/>
    <property type="match status" value="1"/>
</dbReference>
<feature type="compositionally biased region" description="Polar residues" evidence="12">
    <location>
        <begin position="547"/>
        <end position="569"/>
    </location>
</feature>
<dbReference type="GO" id="GO:0020037">
    <property type="term" value="F:heme binding"/>
    <property type="evidence" value="ECO:0007669"/>
    <property type="project" value="InterPro"/>
</dbReference>
<feature type="domain" description="Xylanolytic transcriptional activator regulatory" evidence="14">
    <location>
        <begin position="630"/>
        <end position="806"/>
    </location>
</feature>
<dbReference type="CDD" id="cd12148">
    <property type="entry name" value="fungal_TF_MHR"/>
    <property type="match status" value="1"/>
</dbReference>
<dbReference type="Pfam" id="PF04082">
    <property type="entry name" value="Fungal_trans"/>
    <property type="match status" value="1"/>
</dbReference>
<keyword evidence="6 11" id="KW-0408">Iron</keyword>
<evidence type="ECO:0000259" key="14">
    <source>
        <dbReference type="Pfam" id="PF04082"/>
    </source>
</evidence>
<dbReference type="GO" id="GO:0016705">
    <property type="term" value="F:oxidoreductase activity, acting on paired donors, with incorporation or reduction of molecular oxygen"/>
    <property type="evidence" value="ECO:0007669"/>
    <property type="project" value="InterPro"/>
</dbReference>
<evidence type="ECO:0000256" key="1">
    <source>
        <dbReference type="ARBA" id="ARBA00001971"/>
    </source>
</evidence>
<feature type="transmembrane region" description="Helical" evidence="13">
    <location>
        <begin position="17"/>
        <end position="38"/>
    </location>
</feature>
<dbReference type="PRINTS" id="PR00463">
    <property type="entry name" value="EP450I"/>
</dbReference>